<name>A0AAV5VAV9_9BILA</name>
<reference evidence="1" key="1">
    <citation type="submission" date="2023-10" db="EMBL/GenBank/DDBJ databases">
        <title>Genome assembly of Pristionchus species.</title>
        <authorList>
            <person name="Yoshida K."/>
            <person name="Sommer R.J."/>
        </authorList>
    </citation>
    <scope>NUCLEOTIDE SEQUENCE</scope>
    <source>
        <strain evidence="1">RS5133</strain>
    </source>
</reference>
<comment type="caution">
    <text evidence="1">The sequence shown here is derived from an EMBL/GenBank/DDBJ whole genome shotgun (WGS) entry which is preliminary data.</text>
</comment>
<sequence length="133" mass="15088">MEVQAGQAEILKTIQSNMLMRPGATYNGPAFIAPTKVVQLAALHHSDQSFVRVLVDAVALPGEHDTPVMDRDVIRINFAMEQFRRLRSTGNADVESKWKLSVRRYNYNIRRRLNSAKNVFPGEEMAEDNNETD</sequence>
<organism evidence="1 2">
    <name type="scientific">Pristionchus fissidentatus</name>
    <dbReference type="NCBI Taxonomy" id="1538716"/>
    <lineage>
        <taxon>Eukaryota</taxon>
        <taxon>Metazoa</taxon>
        <taxon>Ecdysozoa</taxon>
        <taxon>Nematoda</taxon>
        <taxon>Chromadorea</taxon>
        <taxon>Rhabditida</taxon>
        <taxon>Rhabditina</taxon>
        <taxon>Diplogasteromorpha</taxon>
        <taxon>Diplogasteroidea</taxon>
        <taxon>Neodiplogasteridae</taxon>
        <taxon>Pristionchus</taxon>
    </lineage>
</organism>
<evidence type="ECO:0000313" key="1">
    <source>
        <dbReference type="EMBL" id="GMT15902.1"/>
    </source>
</evidence>
<gene>
    <name evidence="1" type="ORF">PFISCL1PPCAC_7199</name>
</gene>
<dbReference type="Proteomes" id="UP001432322">
    <property type="component" value="Unassembled WGS sequence"/>
</dbReference>
<proteinExistence type="predicted"/>
<dbReference type="EMBL" id="BTSY01000002">
    <property type="protein sequence ID" value="GMT15902.1"/>
    <property type="molecule type" value="Genomic_DNA"/>
</dbReference>
<protein>
    <submittedName>
        <fullName evidence="1">Uncharacterized protein</fullName>
    </submittedName>
</protein>
<evidence type="ECO:0000313" key="2">
    <source>
        <dbReference type="Proteomes" id="UP001432322"/>
    </source>
</evidence>
<accession>A0AAV5VAV9</accession>
<keyword evidence="2" id="KW-1185">Reference proteome</keyword>
<dbReference type="AlphaFoldDB" id="A0AAV5VAV9"/>